<dbReference type="InterPro" id="IPR011042">
    <property type="entry name" value="6-blade_b-propeller_TolB-like"/>
</dbReference>
<dbReference type="Proteomes" id="UP000319771">
    <property type="component" value="Unassembled WGS sequence"/>
</dbReference>
<dbReference type="SUPFAM" id="SSF82171">
    <property type="entry name" value="DPP6 N-terminal domain-like"/>
    <property type="match status" value="1"/>
</dbReference>
<keyword evidence="1" id="KW-0732">Signal</keyword>
<evidence type="ECO:0008006" key="4">
    <source>
        <dbReference type="Google" id="ProtNLM"/>
    </source>
</evidence>
<reference evidence="2 3" key="1">
    <citation type="journal article" date="2019" name="Nat. Microbiol.">
        <title>Mediterranean grassland soil C-N compound turnover is dependent on rainfall and depth, and is mediated by genomically divergent microorganisms.</title>
        <authorList>
            <person name="Diamond S."/>
            <person name="Andeer P.F."/>
            <person name="Li Z."/>
            <person name="Crits-Christoph A."/>
            <person name="Burstein D."/>
            <person name="Anantharaman K."/>
            <person name="Lane K.R."/>
            <person name="Thomas B.C."/>
            <person name="Pan C."/>
            <person name="Northen T.R."/>
            <person name="Banfield J.F."/>
        </authorList>
    </citation>
    <scope>NUCLEOTIDE SEQUENCE [LARGE SCALE GENOMIC DNA]</scope>
    <source>
        <strain evidence="2">WS_11</strain>
    </source>
</reference>
<dbReference type="Pfam" id="PF07676">
    <property type="entry name" value="PD40"/>
    <property type="match status" value="1"/>
</dbReference>
<feature type="chain" id="PRO_5021730010" description="Dipeptidylpeptidase IV N-terminal domain-containing protein" evidence="1">
    <location>
        <begin position="24"/>
        <end position="344"/>
    </location>
</feature>
<protein>
    <recommendedName>
        <fullName evidence="4">Dipeptidylpeptidase IV N-terminal domain-containing protein</fullName>
    </recommendedName>
</protein>
<dbReference type="Gene3D" id="2.120.10.60">
    <property type="entry name" value="Tricorn protease N-terminal domain"/>
    <property type="match status" value="1"/>
</dbReference>
<feature type="signal peptide" evidence="1">
    <location>
        <begin position="1"/>
        <end position="23"/>
    </location>
</feature>
<dbReference type="EMBL" id="VBPB01000278">
    <property type="protein sequence ID" value="TMQ69796.1"/>
    <property type="molecule type" value="Genomic_DNA"/>
</dbReference>
<proteinExistence type="predicted"/>
<organism evidence="2 3">
    <name type="scientific">Eiseniibacteriota bacterium</name>
    <dbReference type="NCBI Taxonomy" id="2212470"/>
    <lineage>
        <taxon>Bacteria</taxon>
        <taxon>Candidatus Eiseniibacteriota</taxon>
    </lineage>
</organism>
<name>A0A538U1K7_UNCEI</name>
<dbReference type="InterPro" id="IPR011659">
    <property type="entry name" value="WD40"/>
</dbReference>
<dbReference type="Gene3D" id="2.120.10.30">
    <property type="entry name" value="TolB, C-terminal domain"/>
    <property type="match status" value="1"/>
</dbReference>
<evidence type="ECO:0000313" key="3">
    <source>
        <dbReference type="Proteomes" id="UP000319771"/>
    </source>
</evidence>
<dbReference type="AlphaFoldDB" id="A0A538U1K7"/>
<comment type="caution">
    <text evidence="2">The sequence shown here is derived from an EMBL/GenBank/DDBJ whole genome shotgun (WGS) entry which is preliminary data.</text>
</comment>
<sequence length="344" mass="36952">MNSRAVVLSAFAFLSLCLCLGCARDPLRPYPGEPTPPFRPSVDDSPAWSPDGRSIAYHRRFASADGPPGLYIIGAEGGTPHFLALGDFGSPTYLRFSPDSRSLSCVQGIQLLVVDVQTGSSFQPLYTNRGVAQPDWSPGGRSIAYRRLISSGDDPPESLGLHILDLVTGLDRPVLHGGQAIFGSYPVWSHDGQHIAIGEGVSGGPYHISLLSVDGVTLRPLVDAAAGYGLGLLRRYTFRALGVDGLVFGGVTSSGTGPSFMNWDGSGLQQMPPTYHDFDAYSPDGSYAVGPRFSPHDSLEVLFIFKTDDVTGTTYRQLTSYRPPQEAPTAALSPWRSLGFQRSW</sequence>
<evidence type="ECO:0000313" key="2">
    <source>
        <dbReference type="EMBL" id="TMQ69796.1"/>
    </source>
</evidence>
<evidence type="ECO:0000256" key="1">
    <source>
        <dbReference type="SAM" id="SignalP"/>
    </source>
</evidence>
<gene>
    <name evidence="2" type="ORF">E6K81_14080</name>
</gene>
<accession>A0A538U1K7</accession>